<dbReference type="GO" id="GO:0005886">
    <property type="term" value="C:plasma membrane"/>
    <property type="evidence" value="ECO:0007669"/>
    <property type="project" value="UniProtKB-SubCell"/>
</dbReference>
<dbReference type="Pfam" id="PF13440">
    <property type="entry name" value="Polysacc_synt_3"/>
    <property type="match status" value="1"/>
</dbReference>
<evidence type="ECO:0000313" key="7">
    <source>
        <dbReference type="EMBL" id="GAA10025.1"/>
    </source>
</evidence>
<evidence type="ECO:0008006" key="9">
    <source>
        <dbReference type="Google" id="ProtNLM"/>
    </source>
</evidence>
<feature type="transmembrane region" description="Helical" evidence="6">
    <location>
        <begin position="491"/>
        <end position="509"/>
    </location>
</feature>
<evidence type="ECO:0000256" key="1">
    <source>
        <dbReference type="ARBA" id="ARBA00004651"/>
    </source>
</evidence>
<evidence type="ECO:0000313" key="8">
    <source>
        <dbReference type="Proteomes" id="UP000004319"/>
    </source>
</evidence>
<dbReference type="Proteomes" id="UP000004319">
    <property type="component" value="Unassembled WGS sequence"/>
</dbReference>
<keyword evidence="3 6" id="KW-0812">Transmembrane</keyword>
<sequence>MQPPHGQAAQQAAYRRSVRKNGHSATFFRPESGFQPSLHGTVIIAPARLCRWAWALFFGTQGLPRLALAFKPMPTQHGAYRFLPRCRTHWTQAEARHHAGYGAACQTRGWMNNRVRALFARVFRNTGYLLTGKGATAALALGSTALAVRALGLEEYGILLLINSFTSSCSVGTRFQSWQPLLQYGNALFKRADKTAFQTLMRHCAVLDGMGALIALTVALLCSLWLGHAFGWPESYGRMPLWYLTVVLFMNTGSALGVMRLTNRYELSVLADALSGIVRFLGCIAGFVLHWTLQDFLALWYASFVAAFTLDGVIALWVLGHTDALKGFSLWGVPWLSPIKGLWRFTFSVSVDQALSRLSTRLTVLVVGIVLGPQSAAIYNVTWQISDGMARPAQMMTPALYPELVALRDKRDWASIRQVTNRILQALGAFSVVVILAAAFVGPWLLHVLLTVPWSGTRTLLLLMTTTAILDLWDVPLEPILVSLNRAHQLLLGRVATMCFSLPFLYWLASIWGMTGAGLATLLSELGIFLSRLGPYLVMSRHKNFQNAQEDPAPSSSISESEE</sequence>
<keyword evidence="5 6" id="KW-0472">Membrane</keyword>
<protein>
    <recommendedName>
        <fullName evidence="9">Polysaccharide biosynthesis protein C-terminal domain-containing protein</fullName>
    </recommendedName>
</protein>
<feature type="transmembrane region" description="Helical" evidence="6">
    <location>
        <begin position="204"/>
        <end position="226"/>
    </location>
</feature>
<evidence type="ECO:0000256" key="6">
    <source>
        <dbReference type="SAM" id="Phobius"/>
    </source>
</evidence>
<feature type="transmembrane region" description="Helical" evidence="6">
    <location>
        <begin position="515"/>
        <end position="533"/>
    </location>
</feature>
<comment type="caution">
    <text evidence="7">The sequence shown here is derived from an EMBL/GenBank/DDBJ whole genome shotgun (WGS) entry which is preliminary data.</text>
</comment>
<dbReference type="InterPro" id="IPR050833">
    <property type="entry name" value="Poly_Biosynth_Transport"/>
</dbReference>
<feature type="transmembrane region" description="Helical" evidence="6">
    <location>
        <begin position="299"/>
        <end position="319"/>
    </location>
</feature>
<evidence type="ECO:0000256" key="2">
    <source>
        <dbReference type="ARBA" id="ARBA00022475"/>
    </source>
</evidence>
<dbReference type="PANTHER" id="PTHR30250:SF31">
    <property type="entry name" value="INNER MEMBRANE PROTEIN YGHQ"/>
    <property type="match status" value="1"/>
</dbReference>
<comment type="subcellular location">
    <subcellularLocation>
        <location evidence="1">Cell membrane</location>
        <topology evidence="1">Multi-pass membrane protein</topology>
    </subcellularLocation>
</comment>
<organism evidence="7 8">
    <name type="scientific">Acetobacter tropicalis NBRC 101654</name>
    <dbReference type="NCBI Taxonomy" id="749388"/>
    <lineage>
        <taxon>Bacteria</taxon>
        <taxon>Pseudomonadati</taxon>
        <taxon>Pseudomonadota</taxon>
        <taxon>Alphaproteobacteria</taxon>
        <taxon>Acetobacterales</taxon>
        <taxon>Acetobacteraceae</taxon>
        <taxon>Acetobacter</taxon>
    </lineage>
</organism>
<dbReference type="AlphaFoldDB" id="F7VI30"/>
<proteinExistence type="predicted"/>
<evidence type="ECO:0000256" key="4">
    <source>
        <dbReference type="ARBA" id="ARBA00022989"/>
    </source>
</evidence>
<keyword evidence="4 6" id="KW-1133">Transmembrane helix</keyword>
<feature type="transmembrane region" description="Helical" evidence="6">
    <location>
        <begin position="423"/>
        <end position="446"/>
    </location>
</feature>
<evidence type="ECO:0000256" key="3">
    <source>
        <dbReference type="ARBA" id="ARBA00022692"/>
    </source>
</evidence>
<dbReference type="EMBL" id="BABS01000154">
    <property type="protein sequence ID" value="GAA10025.1"/>
    <property type="molecule type" value="Genomic_DNA"/>
</dbReference>
<keyword evidence="2" id="KW-1003">Cell membrane</keyword>
<dbReference type="PANTHER" id="PTHR30250">
    <property type="entry name" value="PST FAMILY PREDICTED COLANIC ACID TRANSPORTER"/>
    <property type="match status" value="1"/>
</dbReference>
<reference evidence="7 8" key="1">
    <citation type="journal article" date="2011" name="Biochem. Biophys. Res. Commun.">
        <title>Increased number of Arginine-based salt bridges contributes to the thermotolerance of thermotolerant acetic acid bacteria, Acetobacter tropicalis SKU1100.</title>
        <authorList>
            <person name="Matsutani M."/>
            <person name="Hirakawa H."/>
            <person name="Nishikura M."/>
            <person name="Soemphol W."/>
            <person name="Ali I.A.I."/>
            <person name="Yakushi T."/>
            <person name="Matsushita K."/>
        </authorList>
    </citation>
    <scope>NUCLEOTIDE SEQUENCE [LARGE SCALE GENOMIC DNA]</scope>
    <source>
        <strain evidence="7 8">NBRC 101654</strain>
    </source>
</reference>
<gene>
    <name evidence="7" type="ORF">ATPR_3029</name>
</gene>
<accession>F7VI30</accession>
<feature type="transmembrane region" description="Helical" evidence="6">
    <location>
        <begin position="241"/>
        <end position="261"/>
    </location>
</feature>
<feature type="transmembrane region" description="Helical" evidence="6">
    <location>
        <begin position="273"/>
        <end position="293"/>
    </location>
</feature>
<evidence type="ECO:0000256" key="5">
    <source>
        <dbReference type="ARBA" id="ARBA00023136"/>
    </source>
</evidence>
<name>F7VI30_9PROT</name>